<dbReference type="InterPro" id="IPR033828">
    <property type="entry name" value="GATase1_CTP_Synthase"/>
</dbReference>
<dbReference type="NCBIfam" id="TIGR00337">
    <property type="entry name" value="PyrG"/>
    <property type="match status" value="1"/>
</dbReference>
<dbReference type="PROSITE" id="PS51273">
    <property type="entry name" value="GATASE_TYPE_1"/>
    <property type="match status" value="1"/>
</dbReference>
<evidence type="ECO:0000256" key="10">
    <source>
        <dbReference type="ARBA" id="ARBA00047781"/>
    </source>
</evidence>
<dbReference type="GO" id="GO:0005524">
    <property type="term" value="F:ATP binding"/>
    <property type="evidence" value="ECO:0007669"/>
    <property type="project" value="UniProtKB-KW"/>
</dbReference>
<dbReference type="InterPro" id="IPR029062">
    <property type="entry name" value="Class_I_gatase-like"/>
</dbReference>
<protein>
    <recommendedName>
        <fullName evidence="11">CTP synthase</fullName>
        <ecNumber evidence="11">6.3.4.2</ecNumber>
    </recommendedName>
    <alternativeName>
        <fullName evidence="11">UTP--ammonia ligase</fullName>
    </alternativeName>
</protein>
<evidence type="ECO:0000256" key="8">
    <source>
        <dbReference type="ARBA" id="ARBA00022962"/>
    </source>
</evidence>
<keyword evidence="8 11" id="KW-0315">Glutamine amidotransferase</keyword>
<evidence type="ECO:0000256" key="5">
    <source>
        <dbReference type="ARBA" id="ARBA00022741"/>
    </source>
</evidence>
<dbReference type="PANTHER" id="PTHR11550">
    <property type="entry name" value="CTP SYNTHASE"/>
    <property type="match status" value="1"/>
</dbReference>
<comment type="pathway">
    <text evidence="1 11">Pyrimidine metabolism; CTP biosynthesis via de novo pathway; CTP from UDP: step 2/2.</text>
</comment>
<dbReference type="InterPro" id="IPR017926">
    <property type="entry name" value="GATASE"/>
</dbReference>
<keyword evidence="4" id="KW-0479">Metal-binding</keyword>
<evidence type="ECO:0000313" key="16">
    <source>
        <dbReference type="Proteomes" id="UP000678393"/>
    </source>
</evidence>
<gene>
    <name evidence="15" type="ORF">CUNI_LOCUS5609</name>
</gene>
<name>A0A8S3YXJ0_9EUPU</name>
<feature type="compositionally biased region" description="Basic and acidic residues" evidence="12">
    <location>
        <begin position="599"/>
        <end position="615"/>
    </location>
</feature>
<feature type="domain" description="Glutamine amidotransferase" evidence="13">
    <location>
        <begin position="308"/>
        <end position="541"/>
    </location>
</feature>
<evidence type="ECO:0000313" key="15">
    <source>
        <dbReference type="EMBL" id="CAG5120051.1"/>
    </source>
</evidence>
<keyword evidence="9 11" id="KW-0665">Pyrimidine biosynthesis</keyword>
<dbReference type="EC" id="6.3.4.2" evidence="11"/>
<feature type="domain" description="CTP synthase N-terminal" evidence="14">
    <location>
        <begin position="2"/>
        <end position="269"/>
    </location>
</feature>
<keyword evidence="7" id="KW-0460">Magnesium</keyword>
<dbReference type="OrthoDB" id="1739076at2759"/>
<dbReference type="EMBL" id="CAJHNH020000824">
    <property type="protein sequence ID" value="CAG5120051.1"/>
    <property type="molecule type" value="Genomic_DNA"/>
</dbReference>
<dbReference type="CDD" id="cd01746">
    <property type="entry name" value="GATase1_CTP_Synthase"/>
    <property type="match status" value="1"/>
</dbReference>
<comment type="similarity">
    <text evidence="2 11">Belongs to the CTP synthase family.</text>
</comment>
<dbReference type="NCBIfam" id="NF003792">
    <property type="entry name" value="PRK05380.1"/>
    <property type="match status" value="1"/>
</dbReference>
<dbReference type="GO" id="GO:0046872">
    <property type="term" value="F:metal ion binding"/>
    <property type="evidence" value="ECO:0007669"/>
    <property type="project" value="UniProtKB-KW"/>
</dbReference>
<evidence type="ECO:0000256" key="9">
    <source>
        <dbReference type="ARBA" id="ARBA00022975"/>
    </source>
</evidence>
<organism evidence="15 16">
    <name type="scientific">Candidula unifasciata</name>
    <dbReference type="NCBI Taxonomy" id="100452"/>
    <lineage>
        <taxon>Eukaryota</taxon>
        <taxon>Metazoa</taxon>
        <taxon>Spiralia</taxon>
        <taxon>Lophotrochozoa</taxon>
        <taxon>Mollusca</taxon>
        <taxon>Gastropoda</taxon>
        <taxon>Heterobranchia</taxon>
        <taxon>Euthyneura</taxon>
        <taxon>Panpulmonata</taxon>
        <taxon>Eupulmonata</taxon>
        <taxon>Stylommatophora</taxon>
        <taxon>Helicina</taxon>
        <taxon>Helicoidea</taxon>
        <taxon>Geomitridae</taxon>
        <taxon>Candidula</taxon>
    </lineage>
</organism>
<comment type="catalytic activity">
    <reaction evidence="10 11">
        <text>UTP + L-glutamine + ATP + H2O = CTP + L-glutamate + ADP + phosphate + 2 H(+)</text>
        <dbReference type="Rhea" id="RHEA:26426"/>
        <dbReference type="ChEBI" id="CHEBI:15377"/>
        <dbReference type="ChEBI" id="CHEBI:15378"/>
        <dbReference type="ChEBI" id="CHEBI:29985"/>
        <dbReference type="ChEBI" id="CHEBI:30616"/>
        <dbReference type="ChEBI" id="CHEBI:37563"/>
        <dbReference type="ChEBI" id="CHEBI:43474"/>
        <dbReference type="ChEBI" id="CHEBI:46398"/>
        <dbReference type="ChEBI" id="CHEBI:58359"/>
        <dbReference type="ChEBI" id="CHEBI:456216"/>
        <dbReference type="EC" id="6.3.4.2"/>
    </reaction>
</comment>
<sequence>MKYILVTGGVISGLGKGIIASSIGAILKSRGIRVTCIKIDPYLNIDAGTFSPCEHGEVFVLDDGGEVDLDLGNYERFMDVTLTRNNNITSGKINELVKTKERRGDYLGTTVQTIPDAIDVIRGWVEKVANTPTEGSEKADVCIIELGGTIGDIENTSFAEALKDLQWDNKRNMCHVHVTPIIAEFGNEQKTKPAQGSCRKVMELGLPPKVLILRTIEPLCESARKKMLRYCRVNPQQVYNVPNVRLIYQVPLLMQSQGIDEFLIKRLNLETVDVTAHHPMAMWKELVDRHDRPLNEVRIVLVGKYTEMLDAYLSVIKALQYASLAINRRLNLKCINASDLEPATLKEDQERYHTAWKEVTESSGMIVPGGFGDRGTEGKILACKWARTNNLPFLGVCLGLQCAVIEFARNVLNWQGANSTEFDAATKHPVVIEMPEHNQGQMGGTMRLGKRKTKFTTETSILRRLYNKQEFVEERHRHRYEVNPDMVSAFEKKGMKFTGRSEDGERMEIMELEGHQYYVAVQFHPEFTSRPTKPSPPFLGLLLAASNMMRPYLDGDFQPTPLMPPSEEAPKNGPVNGTEDHPLMPPSEEAPKNGPVNGTEDHMKDSTPEQSVKSD</sequence>
<dbReference type="GO" id="GO:0042802">
    <property type="term" value="F:identical protein binding"/>
    <property type="evidence" value="ECO:0007669"/>
    <property type="project" value="TreeGrafter"/>
</dbReference>
<evidence type="ECO:0000256" key="6">
    <source>
        <dbReference type="ARBA" id="ARBA00022840"/>
    </source>
</evidence>
<evidence type="ECO:0000259" key="14">
    <source>
        <dbReference type="Pfam" id="PF06418"/>
    </source>
</evidence>
<evidence type="ECO:0000256" key="2">
    <source>
        <dbReference type="ARBA" id="ARBA00007533"/>
    </source>
</evidence>
<comment type="function">
    <text evidence="11">Catalyzes the ATP-dependent amination of UTP to CTP with either L-glutamine or ammonia as the source of nitrogen.</text>
</comment>
<dbReference type="InterPro" id="IPR004468">
    <property type="entry name" value="CTP_synthase"/>
</dbReference>
<evidence type="ECO:0000256" key="11">
    <source>
        <dbReference type="RuleBase" id="RU810713"/>
    </source>
</evidence>
<feature type="region of interest" description="Disordered" evidence="12">
    <location>
        <begin position="554"/>
        <end position="615"/>
    </location>
</feature>
<evidence type="ECO:0000256" key="4">
    <source>
        <dbReference type="ARBA" id="ARBA00022723"/>
    </source>
</evidence>
<keyword evidence="16" id="KW-1185">Reference proteome</keyword>
<evidence type="ECO:0000256" key="7">
    <source>
        <dbReference type="ARBA" id="ARBA00022842"/>
    </source>
</evidence>
<evidence type="ECO:0000256" key="3">
    <source>
        <dbReference type="ARBA" id="ARBA00022598"/>
    </source>
</evidence>
<dbReference type="FunFam" id="3.40.50.300:FF:000009">
    <property type="entry name" value="CTP synthase"/>
    <property type="match status" value="1"/>
</dbReference>
<dbReference type="SUPFAM" id="SSF52540">
    <property type="entry name" value="P-loop containing nucleoside triphosphate hydrolases"/>
    <property type="match status" value="1"/>
</dbReference>
<dbReference type="GO" id="GO:0003883">
    <property type="term" value="F:CTP synthase activity"/>
    <property type="evidence" value="ECO:0007669"/>
    <property type="project" value="UniProtKB-UniRule"/>
</dbReference>
<evidence type="ECO:0000259" key="13">
    <source>
        <dbReference type="Pfam" id="PF00117"/>
    </source>
</evidence>
<keyword evidence="5 11" id="KW-0547">Nucleotide-binding</keyword>
<dbReference type="InterPro" id="IPR027417">
    <property type="entry name" value="P-loop_NTPase"/>
</dbReference>
<dbReference type="GO" id="GO:0019856">
    <property type="term" value="P:pyrimidine nucleobase biosynthetic process"/>
    <property type="evidence" value="ECO:0007669"/>
    <property type="project" value="TreeGrafter"/>
</dbReference>
<dbReference type="GO" id="GO:0097268">
    <property type="term" value="C:cytoophidium"/>
    <property type="evidence" value="ECO:0007669"/>
    <property type="project" value="TreeGrafter"/>
</dbReference>
<dbReference type="Pfam" id="PF00117">
    <property type="entry name" value="GATase"/>
    <property type="match status" value="1"/>
</dbReference>
<dbReference type="GO" id="GO:0005737">
    <property type="term" value="C:cytoplasm"/>
    <property type="evidence" value="ECO:0007669"/>
    <property type="project" value="TreeGrafter"/>
</dbReference>
<dbReference type="CDD" id="cd03113">
    <property type="entry name" value="CTPS_N"/>
    <property type="match status" value="1"/>
</dbReference>
<dbReference type="Pfam" id="PF06418">
    <property type="entry name" value="CTP_synth_N"/>
    <property type="match status" value="1"/>
</dbReference>
<dbReference type="InterPro" id="IPR017456">
    <property type="entry name" value="CTP_synthase_N"/>
</dbReference>
<dbReference type="Gene3D" id="3.40.50.880">
    <property type="match status" value="1"/>
</dbReference>
<proteinExistence type="inferred from homology"/>
<dbReference type="GO" id="GO:0044210">
    <property type="term" value="P:'de novo' CTP biosynthetic process"/>
    <property type="evidence" value="ECO:0007669"/>
    <property type="project" value="UniProtKB-UniRule"/>
</dbReference>
<dbReference type="FunFam" id="3.40.50.880:FF:000005">
    <property type="entry name" value="CTP synthase"/>
    <property type="match status" value="1"/>
</dbReference>
<keyword evidence="6 11" id="KW-0067">ATP-binding</keyword>
<evidence type="ECO:0000256" key="1">
    <source>
        <dbReference type="ARBA" id="ARBA00005171"/>
    </source>
</evidence>
<dbReference type="Gene3D" id="3.40.50.300">
    <property type="entry name" value="P-loop containing nucleotide triphosphate hydrolases"/>
    <property type="match status" value="1"/>
</dbReference>
<accession>A0A8S3YXJ0</accession>
<reference evidence="15" key="1">
    <citation type="submission" date="2021-04" db="EMBL/GenBank/DDBJ databases">
        <authorList>
            <consortium name="Molecular Ecology Group"/>
        </authorList>
    </citation>
    <scope>NUCLEOTIDE SEQUENCE</scope>
</reference>
<dbReference type="AlphaFoldDB" id="A0A8S3YXJ0"/>
<keyword evidence="3 11" id="KW-0436">Ligase</keyword>
<evidence type="ECO:0000256" key="12">
    <source>
        <dbReference type="SAM" id="MobiDB-lite"/>
    </source>
</evidence>
<comment type="caution">
    <text evidence="15">The sequence shown here is derived from an EMBL/GenBank/DDBJ whole genome shotgun (WGS) entry which is preliminary data.</text>
</comment>
<dbReference type="PANTHER" id="PTHR11550:SF0">
    <property type="entry name" value="CTP SYNTHASE-RELATED"/>
    <property type="match status" value="1"/>
</dbReference>
<dbReference type="SUPFAM" id="SSF52317">
    <property type="entry name" value="Class I glutamine amidotransferase-like"/>
    <property type="match status" value="1"/>
</dbReference>
<dbReference type="Proteomes" id="UP000678393">
    <property type="component" value="Unassembled WGS sequence"/>
</dbReference>